<dbReference type="Proteomes" id="UP000078284">
    <property type="component" value="Chromosome 3"/>
</dbReference>
<evidence type="ECO:0000313" key="8">
    <source>
        <dbReference type="EMBL" id="OAP01638.1"/>
    </source>
</evidence>
<organism evidence="8 9">
    <name type="scientific">Arabidopsis thaliana</name>
    <name type="common">Mouse-ear cress</name>
    <dbReference type="NCBI Taxonomy" id="3702"/>
    <lineage>
        <taxon>Eukaryota</taxon>
        <taxon>Viridiplantae</taxon>
        <taxon>Streptophyta</taxon>
        <taxon>Embryophyta</taxon>
        <taxon>Tracheophyta</taxon>
        <taxon>Spermatophyta</taxon>
        <taxon>Magnoliopsida</taxon>
        <taxon>eudicotyledons</taxon>
        <taxon>Gunneridae</taxon>
        <taxon>Pentapetalae</taxon>
        <taxon>rosids</taxon>
        <taxon>malvids</taxon>
        <taxon>Brassicales</taxon>
        <taxon>Brassicaceae</taxon>
        <taxon>Camelineae</taxon>
        <taxon>Arabidopsis</taxon>
    </lineage>
</organism>
<dbReference type="InterPro" id="IPR036938">
    <property type="entry name" value="PAP2/HPO_sf"/>
</dbReference>
<dbReference type="InterPro" id="IPR000326">
    <property type="entry name" value="PAP2/HPO"/>
</dbReference>
<dbReference type="GO" id="GO:0016020">
    <property type="term" value="C:membrane"/>
    <property type="evidence" value="ECO:0007669"/>
    <property type="project" value="UniProtKB-SubCell"/>
</dbReference>
<dbReference type="GO" id="GO:0016787">
    <property type="term" value="F:hydrolase activity"/>
    <property type="evidence" value="ECO:0007669"/>
    <property type="project" value="UniProtKB-KW"/>
</dbReference>
<keyword evidence="3" id="KW-0378">Hydrolase</keyword>
<evidence type="ECO:0000256" key="4">
    <source>
        <dbReference type="ARBA" id="ARBA00022989"/>
    </source>
</evidence>
<name>A0A178V7H1_ARATH</name>
<dbReference type="EMBL" id="LUHQ01000003">
    <property type="protein sequence ID" value="OAP01638.1"/>
    <property type="molecule type" value="Genomic_DNA"/>
</dbReference>
<evidence type="ECO:0000259" key="7">
    <source>
        <dbReference type="SMART" id="SM00014"/>
    </source>
</evidence>
<dbReference type="PANTHER" id="PTHR11247:SF40">
    <property type="entry name" value="LIPID PHOSPHATE PHOSPHATASE EPSILON 1, CHLOROPLASTIC"/>
    <property type="match status" value="1"/>
</dbReference>
<dbReference type="Gene3D" id="1.20.144.10">
    <property type="entry name" value="Phosphatidic acid phosphatase type 2/haloperoxidase"/>
    <property type="match status" value="1"/>
</dbReference>
<evidence type="ECO:0000256" key="6">
    <source>
        <dbReference type="SAM" id="Phobius"/>
    </source>
</evidence>
<evidence type="ECO:0000256" key="1">
    <source>
        <dbReference type="ARBA" id="ARBA00004141"/>
    </source>
</evidence>
<gene>
    <name evidence="8" type="ordered locus">AXX17_At3g45190</name>
</gene>
<evidence type="ECO:0000256" key="2">
    <source>
        <dbReference type="ARBA" id="ARBA00022692"/>
    </source>
</evidence>
<keyword evidence="2 6" id="KW-0812">Transmembrane</keyword>
<dbReference type="CDD" id="cd03382">
    <property type="entry name" value="PAP2_dolichyldiphosphatase"/>
    <property type="match status" value="1"/>
</dbReference>
<sequence>MAASSSLLLLLHYPTCNFYFDSSSYLKRSRLSSYSSIISRGSPLFVSSFGSMTVKRFSSRDGSRSNDGNEQFGALEQESFINNSSEIRKDLVTGGGIEAIVNRLSKWVVSVLFGSIILLRHDGAALWAVIGSISNSALSVVLKRILNQERPTTTLRSDPGMPSSHAQSISFISVFAVLSVMEWLGTNGVSLFLSGLILALGSYFIRLRVSQKLHTSSQVVVGAIVGSLFCILWYTMWNSLLREAFEASLLVQISVFLFAATFALAFAAYVVLNWFKDER</sequence>
<evidence type="ECO:0000256" key="3">
    <source>
        <dbReference type="ARBA" id="ARBA00022801"/>
    </source>
</evidence>
<feature type="transmembrane region" description="Helical" evidence="6">
    <location>
        <begin position="190"/>
        <end position="207"/>
    </location>
</feature>
<feature type="transmembrane region" description="Helical" evidence="6">
    <location>
        <begin position="249"/>
        <end position="272"/>
    </location>
</feature>
<dbReference type="ExpressionAtlas" id="A0A178V7H1">
    <property type="expression patterns" value="baseline and differential"/>
</dbReference>
<feature type="domain" description="Phosphatidic acid phosphatase type 2/haloperoxidase" evidence="7">
    <location>
        <begin position="125"/>
        <end position="234"/>
    </location>
</feature>
<dbReference type="SUPFAM" id="SSF48317">
    <property type="entry name" value="Acid phosphatase/Vanadium-dependent haloperoxidase"/>
    <property type="match status" value="1"/>
</dbReference>
<dbReference type="AlphaFoldDB" id="A0A178V7H1"/>
<dbReference type="FunFam" id="1.20.144.10:FF:000026">
    <property type="entry name" value="Lipid phosphate phosphatase epsilon 2 chloroplastic"/>
    <property type="match status" value="1"/>
</dbReference>
<dbReference type="Pfam" id="PF01569">
    <property type="entry name" value="PAP2"/>
    <property type="match status" value="1"/>
</dbReference>
<evidence type="ECO:0000313" key="9">
    <source>
        <dbReference type="Proteomes" id="UP000078284"/>
    </source>
</evidence>
<keyword evidence="4 6" id="KW-1133">Transmembrane helix</keyword>
<accession>A0A178V7H1</accession>
<protein>
    <submittedName>
        <fullName evidence="8">LPPepsilon1</fullName>
    </submittedName>
</protein>
<dbReference type="InterPro" id="IPR039667">
    <property type="entry name" value="Dolichyldiphosphatase_PAP2"/>
</dbReference>
<dbReference type="SMART" id="SM00014">
    <property type="entry name" value="acidPPc"/>
    <property type="match status" value="1"/>
</dbReference>
<reference evidence="9" key="1">
    <citation type="journal article" date="2016" name="Proc. Natl. Acad. Sci. U.S.A.">
        <title>Chromosome-level assembly of Arabidopsis thaliana Ler reveals the extent of translocation and inversion polymorphisms.</title>
        <authorList>
            <person name="Zapata L."/>
            <person name="Ding J."/>
            <person name="Willing E.M."/>
            <person name="Hartwig B."/>
            <person name="Bezdan D."/>
            <person name="Jiao W.B."/>
            <person name="Patel V."/>
            <person name="Velikkakam James G."/>
            <person name="Koornneef M."/>
            <person name="Ossowski S."/>
            <person name="Schneeberger K."/>
        </authorList>
    </citation>
    <scope>NUCLEOTIDE SEQUENCE [LARGE SCALE GENOMIC DNA]</scope>
    <source>
        <strain evidence="9">cv. Landsberg erecta</strain>
    </source>
</reference>
<feature type="transmembrane region" description="Helical" evidence="6">
    <location>
        <begin position="219"/>
        <end position="237"/>
    </location>
</feature>
<dbReference type="PANTHER" id="PTHR11247">
    <property type="entry name" value="PALMITOYL-PROTEIN THIOESTERASE/DOLICHYLDIPHOSPHATASE 1"/>
    <property type="match status" value="1"/>
</dbReference>
<keyword evidence="5 6" id="KW-0472">Membrane</keyword>
<comment type="caution">
    <text evidence="8">The sequence shown here is derived from an EMBL/GenBank/DDBJ whole genome shotgun (WGS) entry which is preliminary data.</text>
</comment>
<comment type="subcellular location">
    <subcellularLocation>
        <location evidence="1">Membrane</location>
        <topology evidence="1">Multi-pass membrane protein</topology>
    </subcellularLocation>
</comment>
<proteinExistence type="predicted"/>
<evidence type="ECO:0000256" key="5">
    <source>
        <dbReference type="ARBA" id="ARBA00023136"/>
    </source>
</evidence>